<dbReference type="EMBL" id="CADCUW010000371">
    <property type="protein sequence ID" value="CAA9428826.1"/>
    <property type="molecule type" value="Genomic_DNA"/>
</dbReference>
<gene>
    <name evidence="1" type="ORF">AVDCRST_MAG01-01-2759</name>
</gene>
<dbReference type="AlphaFoldDB" id="A0A6J4Q5Y0"/>
<protein>
    <submittedName>
        <fullName evidence="1">Uncharacterized protein</fullName>
    </submittedName>
</protein>
<accession>A0A6J4Q5Y0</accession>
<organism evidence="1">
    <name type="scientific">uncultured Rubrobacteraceae bacterium</name>
    <dbReference type="NCBI Taxonomy" id="349277"/>
    <lineage>
        <taxon>Bacteria</taxon>
        <taxon>Bacillati</taxon>
        <taxon>Actinomycetota</taxon>
        <taxon>Rubrobacteria</taxon>
        <taxon>Rubrobacterales</taxon>
        <taxon>Rubrobacteraceae</taxon>
        <taxon>environmental samples</taxon>
    </lineage>
</organism>
<sequence>MEQIRKEAGQLWRVLAAGKSRGIQDRGYAYFLVDCLAESQPMNFAF</sequence>
<evidence type="ECO:0000313" key="1">
    <source>
        <dbReference type="EMBL" id="CAA9428826.1"/>
    </source>
</evidence>
<proteinExistence type="predicted"/>
<name>A0A6J4Q5Y0_9ACTN</name>
<reference evidence="1" key="1">
    <citation type="submission" date="2020-02" db="EMBL/GenBank/DDBJ databases">
        <authorList>
            <person name="Meier V. D."/>
        </authorList>
    </citation>
    <scope>NUCLEOTIDE SEQUENCE</scope>
    <source>
        <strain evidence="1">AVDCRST_MAG01</strain>
    </source>
</reference>